<dbReference type="Pfam" id="PF01613">
    <property type="entry name" value="Flavin_Reduct"/>
    <property type="match status" value="1"/>
</dbReference>
<dbReference type="GO" id="GO:0010181">
    <property type="term" value="F:FMN binding"/>
    <property type="evidence" value="ECO:0007669"/>
    <property type="project" value="InterPro"/>
</dbReference>
<evidence type="ECO:0000256" key="1">
    <source>
        <dbReference type="ARBA" id="ARBA00008898"/>
    </source>
</evidence>
<keyword evidence="5" id="KW-1185">Reference proteome</keyword>
<name>A0A1A8XNI9_9PROT</name>
<dbReference type="Proteomes" id="UP000199169">
    <property type="component" value="Unassembled WGS sequence"/>
</dbReference>
<evidence type="ECO:0000313" key="4">
    <source>
        <dbReference type="EMBL" id="SBT06734.1"/>
    </source>
</evidence>
<feature type="domain" description="Flavin reductase like" evidence="3">
    <location>
        <begin position="48"/>
        <end position="192"/>
    </location>
</feature>
<evidence type="ECO:0000256" key="2">
    <source>
        <dbReference type="ARBA" id="ARBA00023002"/>
    </source>
</evidence>
<dbReference type="SMART" id="SM00903">
    <property type="entry name" value="Flavin_Reduct"/>
    <property type="match status" value="1"/>
</dbReference>
<evidence type="ECO:0000259" key="3">
    <source>
        <dbReference type="SMART" id="SM00903"/>
    </source>
</evidence>
<dbReference type="InterPro" id="IPR050268">
    <property type="entry name" value="NADH-dep_flavin_reductase"/>
</dbReference>
<evidence type="ECO:0000313" key="5">
    <source>
        <dbReference type="Proteomes" id="UP000199169"/>
    </source>
</evidence>
<comment type="similarity">
    <text evidence="1">Belongs to the non-flavoprotein flavin reductase family.</text>
</comment>
<dbReference type="SUPFAM" id="SSF50475">
    <property type="entry name" value="FMN-binding split barrel"/>
    <property type="match status" value="1"/>
</dbReference>
<dbReference type="PANTHER" id="PTHR30466:SF11">
    <property type="entry name" value="FLAVIN-DEPENDENT MONOOXYGENASE, REDUCTASE SUBUNIT HSAB"/>
    <property type="match status" value="1"/>
</dbReference>
<dbReference type="PANTHER" id="PTHR30466">
    <property type="entry name" value="FLAVIN REDUCTASE"/>
    <property type="match status" value="1"/>
</dbReference>
<dbReference type="EMBL" id="FLQX01000111">
    <property type="protein sequence ID" value="SBT06734.1"/>
    <property type="molecule type" value="Genomic_DNA"/>
</dbReference>
<dbReference type="AlphaFoldDB" id="A0A1A8XNI9"/>
<dbReference type="GO" id="GO:0042602">
    <property type="term" value="F:riboflavin reductase (NADPH) activity"/>
    <property type="evidence" value="ECO:0007669"/>
    <property type="project" value="TreeGrafter"/>
</dbReference>
<accession>A0A1A8XNI9</accession>
<sequence length="199" mass="21591">MHLPLSPQEYLHTPSAASDMADLRCANDDLGAVPATSEVVFRHFRDALSRFPTGVTVITALTPDGTAIGVTISSFNSVSLEPPLILWSLSSTSPNLAAFAQVSHYAVNILAADQRWISECFAAREEDRFTGVRVRQGLGGVPLVEGCSAWFECSHEAQYPGGDHLILVGRVHRFTLGEVSEPLIFHGGRYRELGAEADR</sequence>
<dbReference type="InterPro" id="IPR012349">
    <property type="entry name" value="Split_barrel_FMN-bd"/>
</dbReference>
<organism evidence="4 5">
    <name type="scientific">Candidatus Accumulibacter aalborgensis</name>
    <dbReference type="NCBI Taxonomy" id="1860102"/>
    <lineage>
        <taxon>Bacteria</taxon>
        <taxon>Pseudomonadati</taxon>
        <taxon>Pseudomonadota</taxon>
        <taxon>Betaproteobacteria</taxon>
        <taxon>Candidatus Accumulibacter</taxon>
    </lineage>
</organism>
<proteinExistence type="inferred from homology"/>
<protein>
    <submittedName>
        <fullName evidence="4">Flavin reductase domain protein FMN-binding</fullName>
    </submittedName>
</protein>
<reference evidence="4 5" key="1">
    <citation type="submission" date="2016-06" db="EMBL/GenBank/DDBJ databases">
        <authorList>
            <person name="Kjaerup R.B."/>
            <person name="Dalgaard T.S."/>
            <person name="Juul-Madsen H.R."/>
        </authorList>
    </citation>
    <scope>NUCLEOTIDE SEQUENCE [LARGE SCALE GENOMIC DNA]</scope>
    <source>
        <strain evidence="4">3</strain>
    </source>
</reference>
<dbReference type="InterPro" id="IPR002563">
    <property type="entry name" value="Flavin_Rdtase-like_dom"/>
</dbReference>
<dbReference type="Gene3D" id="2.30.110.10">
    <property type="entry name" value="Electron Transport, Fmn-binding Protein, Chain A"/>
    <property type="match status" value="1"/>
</dbReference>
<gene>
    <name evidence="4" type="ORF">ACCAA_350110</name>
</gene>
<dbReference type="STRING" id="1860102.ACCAA_350110"/>
<keyword evidence="2" id="KW-0560">Oxidoreductase</keyword>